<keyword evidence="5" id="KW-1185">Reference proteome</keyword>
<dbReference type="Pfam" id="PF21129">
    <property type="entry name" value="TibC_1st"/>
    <property type="match status" value="1"/>
</dbReference>
<gene>
    <name evidence="4" type="ORF">AWB77_00538</name>
</gene>
<name>A0A157ZCB9_9BURK</name>
<dbReference type="InterPro" id="IPR002201">
    <property type="entry name" value="Glyco_trans_9"/>
</dbReference>
<dbReference type="Pfam" id="PF01075">
    <property type="entry name" value="Glyco_transf_9"/>
    <property type="match status" value="1"/>
</dbReference>
<dbReference type="Gene3D" id="3.40.50.2000">
    <property type="entry name" value="Glycogen Phosphorylase B"/>
    <property type="match status" value="1"/>
</dbReference>
<dbReference type="PANTHER" id="PTHR30160:SF1">
    <property type="entry name" value="LIPOPOLYSACCHARIDE 1,2-N-ACETYLGLUCOSAMINETRANSFERASE-RELATED"/>
    <property type="match status" value="1"/>
</dbReference>
<dbReference type="Proteomes" id="UP000054903">
    <property type="component" value="Unassembled WGS sequence"/>
</dbReference>
<keyword evidence="1" id="KW-0328">Glycosyltransferase</keyword>
<reference evidence="4" key="1">
    <citation type="submission" date="2016-01" db="EMBL/GenBank/DDBJ databases">
        <authorList>
            <person name="Peeters C."/>
        </authorList>
    </citation>
    <scope>NUCLEOTIDE SEQUENCE</scope>
    <source>
        <strain evidence="4">LMG 29320</strain>
    </source>
</reference>
<accession>A0A157ZCB9</accession>
<feature type="domain" description="Autotransproter heptosyltransferase TibC/BAHTCr-like N-terminal" evidence="3">
    <location>
        <begin position="29"/>
        <end position="90"/>
    </location>
</feature>
<keyword evidence="2" id="KW-0808">Transferase</keyword>
<dbReference type="GO" id="GO:0005829">
    <property type="term" value="C:cytosol"/>
    <property type="evidence" value="ECO:0007669"/>
    <property type="project" value="TreeGrafter"/>
</dbReference>
<evidence type="ECO:0000313" key="4">
    <source>
        <dbReference type="EMBL" id="SAK43128.1"/>
    </source>
</evidence>
<comment type="caution">
    <text evidence="4">The sequence shown here is derived from an EMBL/GenBank/DDBJ whole genome shotgun (WGS) entry which is preliminary data.</text>
</comment>
<dbReference type="InterPro" id="IPR049327">
    <property type="entry name" value="TibC/BAHTCr-like_N"/>
</dbReference>
<protein>
    <submittedName>
        <fullName evidence="4">Glycosyltransferase</fullName>
    </submittedName>
</protein>
<dbReference type="SUPFAM" id="SSF53756">
    <property type="entry name" value="UDP-Glycosyltransferase/glycogen phosphorylase"/>
    <property type="match status" value="1"/>
</dbReference>
<sequence length="405" mass="45739">MSTITSPASAQRGLTRSAFARPSLPHIAGPEGILYDFNYGCRVQVPVDGWRVRMVDLDTFSLIFDEPVEANRVVASRRKYFVRFELQVFDGERLVFEHAYDARGRNVLLHPSGTALGDTLAWMPAVEAFRLAHQCHVHVVLPVHLQTLFAEGYPAMRFVSPDTADSLDESFYATYHLGFFSPYSDRDHQPTDPRVSSLQDAASYLLGVPCEERRPHIVIADSTRPVAERYVCVATQSTAQCKYWNNPRGWPTLIAHLKSRGYRVLCIDQHREYSVDGAINTMPEGCEDFTGDRPLLERAALLRHADFFVGLSSGLSWLAWAAATPVVMISGFTHPHTEFRTPYRVINFHACNSCFNDTTCDFDTRDFQWCPRRRDKSGRFQCTSAISPEQVIAQVNRLIADRGLA</sequence>
<dbReference type="GO" id="GO:0009244">
    <property type="term" value="P:lipopolysaccharide core region biosynthetic process"/>
    <property type="evidence" value="ECO:0007669"/>
    <property type="project" value="TreeGrafter"/>
</dbReference>
<evidence type="ECO:0000256" key="2">
    <source>
        <dbReference type="ARBA" id="ARBA00022679"/>
    </source>
</evidence>
<dbReference type="AlphaFoldDB" id="A0A157ZCB9"/>
<dbReference type="STRING" id="1777138.AWB77_00538"/>
<evidence type="ECO:0000256" key="1">
    <source>
        <dbReference type="ARBA" id="ARBA00022676"/>
    </source>
</evidence>
<dbReference type="InterPro" id="IPR051199">
    <property type="entry name" value="LPS_LOS_Heptosyltrfase"/>
</dbReference>
<evidence type="ECO:0000313" key="5">
    <source>
        <dbReference type="Proteomes" id="UP000054903"/>
    </source>
</evidence>
<dbReference type="RefSeq" id="WP_061132817.1">
    <property type="nucleotide sequence ID" value="NZ_FCNX02000001.1"/>
</dbReference>
<proteinExistence type="predicted"/>
<evidence type="ECO:0000259" key="3">
    <source>
        <dbReference type="Pfam" id="PF21129"/>
    </source>
</evidence>
<dbReference type="PANTHER" id="PTHR30160">
    <property type="entry name" value="TETRAACYLDISACCHARIDE 4'-KINASE-RELATED"/>
    <property type="match status" value="1"/>
</dbReference>
<dbReference type="CDD" id="cd03789">
    <property type="entry name" value="GT9_LPS_heptosyltransferase"/>
    <property type="match status" value="1"/>
</dbReference>
<dbReference type="NCBIfam" id="TIGR04414">
    <property type="entry name" value="hepto_Aah_TibC"/>
    <property type="match status" value="1"/>
</dbReference>
<dbReference type="EMBL" id="FCNX02000001">
    <property type="protein sequence ID" value="SAK43128.1"/>
    <property type="molecule type" value="Genomic_DNA"/>
</dbReference>
<dbReference type="InterPro" id="IPR030929">
    <property type="entry name" value="Aah/TibC-like"/>
</dbReference>
<organism evidence="4 5">
    <name type="scientific">Caballeronia fortuita</name>
    <dbReference type="NCBI Taxonomy" id="1777138"/>
    <lineage>
        <taxon>Bacteria</taxon>
        <taxon>Pseudomonadati</taxon>
        <taxon>Pseudomonadota</taxon>
        <taxon>Betaproteobacteria</taxon>
        <taxon>Burkholderiales</taxon>
        <taxon>Burkholderiaceae</taxon>
        <taxon>Caballeronia</taxon>
    </lineage>
</organism>
<dbReference type="GO" id="GO:0008713">
    <property type="term" value="F:ADP-heptose-lipopolysaccharide heptosyltransferase activity"/>
    <property type="evidence" value="ECO:0007669"/>
    <property type="project" value="TreeGrafter"/>
</dbReference>
<dbReference type="OrthoDB" id="5561008at2"/>